<comment type="catalytic activity">
    <reaction evidence="4">
        <text>a 2-demethylmenaquinol + S-adenosyl-L-methionine = a menaquinol + S-adenosyl-L-homocysteine + H(+)</text>
        <dbReference type="Rhea" id="RHEA:42640"/>
        <dbReference type="Rhea" id="RHEA-COMP:9539"/>
        <dbReference type="Rhea" id="RHEA-COMP:9563"/>
        <dbReference type="ChEBI" id="CHEBI:15378"/>
        <dbReference type="ChEBI" id="CHEBI:18151"/>
        <dbReference type="ChEBI" id="CHEBI:55437"/>
        <dbReference type="ChEBI" id="CHEBI:57856"/>
        <dbReference type="ChEBI" id="CHEBI:59789"/>
        <dbReference type="EC" id="2.1.1.163"/>
    </reaction>
</comment>
<dbReference type="GO" id="GO:0032259">
    <property type="term" value="P:methylation"/>
    <property type="evidence" value="ECO:0007669"/>
    <property type="project" value="UniProtKB-KW"/>
</dbReference>
<dbReference type="Pfam" id="PF01209">
    <property type="entry name" value="Ubie_methyltran"/>
    <property type="match status" value="1"/>
</dbReference>
<dbReference type="PANTHER" id="PTHR43591">
    <property type="entry name" value="METHYLTRANSFERASE"/>
    <property type="match status" value="1"/>
</dbReference>
<dbReference type="PROSITE" id="PS01183">
    <property type="entry name" value="UBIE_1"/>
    <property type="match status" value="1"/>
</dbReference>
<protein>
    <recommendedName>
        <fullName evidence="4">Demethylmenaquinone methyltransferase</fullName>
        <ecNumber evidence="4">2.1.1.163</ecNumber>
    </recommendedName>
</protein>
<organism evidence="5 6">
    <name type="scientific">Actinoplanes aureus</name>
    <dbReference type="NCBI Taxonomy" id="2792083"/>
    <lineage>
        <taxon>Bacteria</taxon>
        <taxon>Bacillati</taxon>
        <taxon>Actinomycetota</taxon>
        <taxon>Actinomycetes</taxon>
        <taxon>Micromonosporales</taxon>
        <taxon>Micromonosporaceae</taxon>
        <taxon>Actinoplanes</taxon>
    </lineage>
</organism>
<comment type="caution">
    <text evidence="5">The sequence shown here is derived from an EMBL/GenBank/DDBJ whole genome shotgun (WGS) entry which is preliminary data.</text>
</comment>
<keyword evidence="2 4" id="KW-0808">Transferase</keyword>
<dbReference type="GO" id="GO:0043770">
    <property type="term" value="F:demethylmenaquinone methyltransferase activity"/>
    <property type="evidence" value="ECO:0007669"/>
    <property type="project" value="UniProtKB-UniRule"/>
</dbReference>
<dbReference type="AlphaFoldDB" id="A0A931CDP5"/>
<comment type="function">
    <text evidence="4">Methyltransferase required for the conversion of demethylmenaquinol (DMKH2) to menaquinol (MKH2).</text>
</comment>
<dbReference type="Gene3D" id="3.40.50.150">
    <property type="entry name" value="Vaccinia Virus protein VP39"/>
    <property type="match status" value="1"/>
</dbReference>
<feature type="binding site" evidence="4">
    <location>
        <position position="93"/>
    </location>
    <ligand>
        <name>S-adenosyl-L-methionine</name>
        <dbReference type="ChEBI" id="CHEBI:59789"/>
    </ligand>
</feature>
<dbReference type="InterPro" id="IPR029063">
    <property type="entry name" value="SAM-dependent_MTases_sf"/>
</dbReference>
<dbReference type="GO" id="GO:0009234">
    <property type="term" value="P:menaquinone biosynthetic process"/>
    <property type="evidence" value="ECO:0007669"/>
    <property type="project" value="UniProtKB-UniRule"/>
</dbReference>
<evidence type="ECO:0000256" key="2">
    <source>
        <dbReference type="ARBA" id="ARBA00022679"/>
    </source>
</evidence>
<dbReference type="CDD" id="cd02440">
    <property type="entry name" value="AdoMet_MTases"/>
    <property type="match status" value="1"/>
</dbReference>
<dbReference type="SUPFAM" id="SSF53335">
    <property type="entry name" value="S-adenosyl-L-methionine-dependent methyltransferases"/>
    <property type="match status" value="1"/>
</dbReference>
<dbReference type="PROSITE" id="PS01184">
    <property type="entry name" value="UBIE_2"/>
    <property type="match status" value="1"/>
</dbReference>
<dbReference type="EMBL" id="JADQTO010000014">
    <property type="protein sequence ID" value="MBG0565283.1"/>
    <property type="molecule type" value="Genomic_DNA"/>
</dbReference>
<feature type="binding site" evidence="4">
    <location>
        <position position="150"/>
    </location>
    <ligand>
        <name>S-adenosyl-L-methionine</name>
        <dbReference type="ChEBI" id="CHEBI:59789"/>
    </ligand>
</feature>
<sequence>MAVVYITHKVRAGWVTIPPVLFAVRWGRVVFVTRADLDKQPHEVAEMFDGVAERYDLTNTLISFGQDRGWRRATRAALGLRPGERVLDVGAGTGVSTQELGRSGAFAVGADLSVGMLRAGRRVRPDAPLLAGDALHLPFADATFDAVTISFALRNVVDTTAALRELGRVVRPGGRLVVCEFSHPTNAAFRTVYLSYLMRSLPVVARAVSSNPEAYVYLAESIPAWPDQQGLASRIAEAGPWDRVGWRNLTGGVVALHRATRV</sequence>
<evidence type="ECO:0000256" key="4">
    <source>
        <dbReference type="HAMAP-Rule" id="MF_01813"/>
    </source>
</evidence>
<dbReference type="InterPro" id="IPR004033">
    <property type="entry name" value="UbiE/COQ5_MeTrFase"/>
</dbReference>
<keyword evidence="4" id="KW-0474">Menaquinone biosynthesis</keyword>
<accession>A0A931CDP5</accession>
<dbReference type="NCBIfam" id="TIGR01934">
    <property type="entry name" value="MenG_MenH_UbiE"/>
    <property type="match status" value="1"/>
</dbReference>
<keyword evidence="3 4" id="KW-0949">S-adenosyl-L-methionine</keyword>
<dbReference type="PROSITE" id="PS51608">
    <property type="entry name" value="SAM_MT_UBIE"/>
    <property type="match status" value="1"/>
</dbReference>
<evidence type="ECO:0000256" key="3">
    <source>
        <dbReference type="ARBA" id="ARBA00022691"/>
    </source>
</evidence>
<feature type="binding site" evidence="4">
    <location>
        <begin position="133"/>
        <end position="134"/>
    </location>
    <ligand>
        <name>S-adenosyl-L-methionine</name>
        <dbReference type="ChEBI" id="CHEBI:59789"/>
    </ligand>
</feature>
<keyword evidence="6" id="KW-1185">Reference proteome</keyword>
<feature type="binding site" evidence="4">
    <location>
        <position position="111"/>
    </location>
    <ligand>
        <name>S-adenosyl-L-methionine</name>
        <dbReference type="ChEBI" id="CHEBI:59789"/>
    </ligand>
</feature>
<evidence type="ECO:0000313" key="6">
    <source>
        <dbReference type="Proteomes" id="UP000598146"/>
    </source>
</evidence>
<gene>
    <name evidence="4" type="primary">menG</name>
    <name evidence="5" type="ORF">I4J89_27895</name>
</gene>
<evidence type="ECO:0000256" key="1">
    <source>
        <dbReference type="ARBA" id="ARBA00022603"/>
    </source>
</evidence>
<dbReference type="EC" id="2.1.1.163" evidence="4"/>
<evidence type="ECO:0000313" key="5">
    <source>
        <dbReference type="EMBL" id="MBG0565283.1"/>
    </source>
</evidence>
<dbReference type="PANTHER" id="PTHR43591:SF24">
    <property type="entry name" value="2-METHOXY-6-POLYPRENYL-1,4-BENZOQUINOL METHYLASE, MITOCHONDRIAL"/>
    <property type="match status" value="1"/>
</dbReference>
<dbReference type="HAMAP" id="MF_01813">
    <property type="entry name" value="MenG_UbiE_methyltr"/>
    <property type="match status" value="1"/>
</dbReference>
<name>A0A931CDP5_9ACTN</name>
<keyword evidence="1 4" id="KW-0489">Methyltransferase</keyword>
<dbReference type="InterPro" id="IPR023576">
    <property type="entry name" value="UbiE/COQ5_MeTrFase_CS"/>
</dbReference>
<proteinExistence type="inferred from homology"/>
<dbReference type="NCBIfam" id="NF001241">
    <property type="entry name" value="PRK00216.1-2"/>
    <property type="match status" value="1"/>
</dbReference>
<dbReference type="Proteomes" id="UP000598146">
    <property type="component" value="Unassembled WGS sequence"/>
</dbReference>
<comment type="similarity">
    <text evidence="4">Belongs to the class I-like SAM-binding methyltransferase superfamily. MenG/UbiE family.</text>
</comment>
<comment type="pathway">
    <text evidence="4">Quinol/quinone metabolism; menaquinone biosynthesis; menaquinol from 1,4-dihydroxy-2-naphthoate: step 2/2.</text>
</comment>
<reference evidence="5" key="1">
    <citation type="submission" date="2020-11" db="EMBL/GenBank/DDBJ databases">
        <title>Isolation and identification of active actinomycetes.</title>
        <authorList>
            <person name="Sun X."/>
        </authorList>
    </citation>
    <scope>NUCLEOTIDE SEQUENCE</scope>
    <source>
        <strain evidence="5">NEAU-A11</strain>
    </source>
</reference>